<dbReference type="InterPro" id="IPR005123">
    <property type="entry name" value="Oxoglu/Fe-dep_dioxygenase_dom"/>
</dbReference>
<dbReference type="GO" id="GO:0051213">
    <property type="term" value="F:dioxygenase activity"/>
    <property type="evidence" value="ECO:0007669"/>
    <property type="project" value="UniProtKB-ARBA"/>
</dbReference>
<name>A0A2I0ISR8_PUNGR</name>
<dbReference type="EMBL" id="PGOL01002560">
    <property type="protein sequence ID" value="PKI47051.1"/>
    <property type="molecule type" value="Genomic_DNA"/>
</dbReference>
<reference evidence="7 8" key="1">
    <citation type="submission" date="2017-11" db="EMBL/GenBank/DDBJ databases">
        <title>De-novo sequencing of pomegranate (Punica granatum L.) genome.</title>
        <authorList>
            <person name="Akparov Z."/>
            <person name="Amiraslanov A."/>
            <person name="Hajiyeva S."/>
            <person name="Abbasov M."/>
            <person name="Kaur K."/>
            <person name="Hamwieh A."/>
            <person name="Solovyev V."/>
            <person name="Salamov A."/>
            <person name="Braich B."/>
            <person name="Kosarev P."/>
            <person name="Mahmoud A."/>
            <person name="Hajiyev E."/>
            <person name="Babayeva S."/>
            <person name="Izzatullayeva V."/>
            <person name="Mammadov A."/>
            <person name="Mammadov A."/>
            <person name="Sharifova S."/>
            <person name="Ojaghi J."/>
            <person name="Eynullazada K."/>
            <person name="Bayramov B."/>
            <person name="Abdulazimova A."/>
            <person name="Shahmuradov I."/>
        </authorList>
    </citation>
    <scope>NUCLEOTIDE SEQUENCE [LARGE SCALE GENOMIC DNA]</scope>
    <source>
        <strain evidence="8">cv. AG2017</strain>
        <tissue evidence="7">Leaf</tissue>
    </source>
</reference>
<dbReference type="SUPFAM" id="SSF51197">
    <property type="entry name" value="Clavaminate synthase-like"/>
    <property type="match status" value="1"/>
</dbReference>
<dbReference type="PANTHER" id="PTHR10209">
    <property type="entry name" value="OXIDOREDUCTASE, 2OG-FE II OXYGENASE FAMILY PROTEIN"/>
    <property type="match status" value="1"/>
</dbReference>
<sequence>MAAPASYDRAKAIKEFDESKMGVKGLSESGITSIPKFFIHAPDTISDLKSSSRSSHAAIPVIDLSRLSSIADDRPKLVKQVQEAARNWGFFQVVNHGVPVSALDETTNAIRGFHEQPHEAKAKHYNRDGGWGVMFVSNNHLYRTEAASWHDSFQVWMALQLPVPGEYQRFAGERCSHRTSTRRRWPIRELTFSDARSLGRHCYPYCPQPDLTLGITSHTDPVIITVLLTNRVPGLRVKHKDGWIDVDPVPGGLIINIGDLLQIVSNGEYKRVQHRVLQSEQVEAFEPIWASARAGIP</sequence>
<evidence type="ECO:0000256" key="2">
    <source>
        <dbReference type="ARBA" id="ARBA00022723"/>
    </source>
</evidence>
<keyword evidence="4 5" id="KW-0408">Iron</keyword>
<dbReference type="GO" id="GO:0046872">
    <property type="term" value="F:metal ion binding"/>
    <property type="evidence" value="ECO:0007669"/>
    <property type="project" value="UniProtKB-KW"/>
</dbReference>
<accession>A0A2I0ISR8</accession>
<dbReference type="Pfam" id="PF14226">
    <property type="entry name" value="DIOX_N"/>
    <property type="match status" value="1"/>
</dbReference>
<dbReference type="Proteomes" id="UP000233551">
    <property type="component" value="Unassembled WGS sequence"/>
</dbReference>
<proteinExistence type="inferred from homology"/>
<dbReference type="Pfam" id="PF03171">
    <property type="entry name" value="2OG-FeII_Oxy"/>
    <property type="match status" value="1"/>
</dbReference>
<keyword evidence="8" id="KW-1185">Reference proteome</keyword>
<gene>
    <name evidence="7" type="ORF">CRG98_032590</name>
</gene>
<evidence type="ECO:0000256" key="4">
    <source>
        <dbReference type="ARBA" id="ARBA00023004"/>
    </source>
</evidence>
<dbReference type="AlphaFoldDB" id="A0A2I0ISR8"/>
<dbReference type="InterPro" id="IPR026992">
    <property type="entry name" value="DIOX_N"/>
</dbReference>
<evidence type="ECO:0000256" key="3">
    <source>
        <dbReference type="ARBA" id="ARBA00023002"/>
    </source>
</evidence>
<dbReference type="STRING" id="22663.A0A2I0ISR8"/>
<keyword evidence="2 5" id="KW-0479">Metal-binding</keyword>
<dbReference type="InterPro" id="IPR044861">
    <property type="entry name" value="IPNS-like_FE2OG_OXY"/>
</dbReference>
<dbReference type="InterPro" id="IPR027443">
    <property type="entry name" value="IPNS-like_sf"/>
</dbReference>
<keyword evidence="3 5" id="KW-0560">Oxidoreductase</keyword>
<organism evidence="7 8">
    <name type="scientific">Punica granatum</name>
    <name type="common">Pomegranate</name>
    <dbReference type="NCBI Taxonomy" id="22663"/>
    <lineage>
        <taxon>Eukaryota</taxon>
        <taxon>Viridiplantae</taxon>
        <taxon>Streptophyta</taxon>
        <taxon>Embryophyta</taxon>
        <taxon>Tracheophyta</taxon>
        <taxon>Spermatophyta</taxon>
        <taxon>Magnoliopsida</taxon>
        <taxon>eudicotyledons</taxon>
        <taxon>Gunneridae</taxon>
        <taxon>Pentapetalae</taxon>
        <taxon>rosids</taxon>
        <taxon>malvids</taxon>
        <taxon>Myrtales</taxon>
        <taxon>Lythraceae</taxon>
        <taxon>Punica</taxon>
    </lineage>
</organism>
<protein>
    <recommendedName>
        <fullName evidence="6">Fe2OG dioxygenase domain-containing protein</fullName>
    </recommendedName>
</protein>
<comment type="similarity">
    <text evidence="1 5">Belongs to the iron/ascorbate-dependent oxidoreductase family.</text>
</comment>
<dbReference type="PROSITE" id="PS51471">
    <property type="entry name" value="FE2OG_OXY"/>
    <property type="match status" value="1"/>
</dbReference>
<dbReference type="Gene3D" id="2.60.120.330">
    <property type="entry name" value="B-lactam Antibiotic, Isopenicillin N Synthase, Chain"/>
    <property type="match status" value="2"/>
</dbReference>
<evidence type="ECO:0000313" key="8">
    <source>
        <dbReference type="Proteomes" id="UP000233551"/>
    </source>
</evidence>
<evidence type="ECO:0000256" key="1">
    <source>
        <dbReference type="ARBA" id="ARBA00008056"/>
    </source>
</evidence>
<evidence type="ECO:0000256" key="5">
    <source>
        <dbReference type="RuleBase" id="RU003682"/>
    </source>
</evidence>
<evidence type="ECO:0000313" key="7">
    <source>
        <dbReference type="EMBL" id="PKI47051.1"/>
    </source>
</evidence>
<dbReference type="PANTHER" id="PTHR10209:SF546">
    <property type="entry name" value="1-AMINOCYCLOPROPANE-1-CARBOXYLATE OXIDASE HOMOLOG 4-LIKE"/>
    <property type="match status" value="1"/>
</dbReference>
<evidence type="ECO:0000259" key="6">
    <source>
        <dbReference type="PROSITE" id="PS51471"/>
    </source>
</evidence>
<feature type="domain" description="Fe2OG dioxygenase" evidence="6">
    <location>
        <begin position="191"/>
        <end position="297"/>
    </location>
</feature>
<comment type="caution">
    <text evidence="7">The sequence shown here is derived from an EMBL/GenBank/DDBJ whole genome shotgun (WGS) entry which is preliminary data.</text>
</comment>